<keyword evidence="2" id="KW-0560">Oxidoreductase</keyword>
<evidence type="ECO:0000313" key="5">
    <source>
        <dbReference type="EMBL" id="CDF36067.1"/>
    </source>
</evidence>
<reference evidence="6" key="1">
    <citation type="journal article" date="2013" name="Proc. Natl. Acad. Sci. U.S.A.">
        <title>Genome structure and metabolic features in the red seaweed Chondrus crispus shed light on evolution of the Archaeplastida.</title>
        <authorList>
            <person name="Collen J."/>
            <person name="Porcel B."/>
            <person name="Carre W."/>
            <person name="Ball S.G."/>
            <person name="Chaparro C."/>
            <person name="Tonon T."/>
            <person name="Barbeyron T."/>
            <person name="Michel G."/>
            <person name="Noel B."/>
            <person name="Valentin K."/>
            <person name="Elias M."/>
            <person name="Artiguenave F."/>
            <person name="Arun A."/>
            <person name="Aury J.M."/>
            <person name="Barbosa-Neto J.F."/>
            <person name="Bothwell J.H."/>
            <person name="Bouget F.Y."/>
            <person name="Brillet L."/>
            <person name="Cabello-Hurtado F."/>
            <person name="Capella-Gutierrez S."/>
            <person name="Charrier B."/>
            <person name="Cladiere L."/>
            <person name="Cock J.M."/>
            <person name="Coelho S.M."/>
            <person name="Colleoni C."/>
            <person name="Czjzek M."/>
            <person name="Da Silva C."/>
            <person name="Delage L."/>
            <person name="Denoeud F."/>
            <person name="Deschamps P."/>
            <person name="Dittami S.M."/>
            <person name="Gabaldon T."/>
            <person name="Gachon C.M."/>
            <person name="Groisillier A."/>
            <person name="Herve C."/>
            <person name="Jabbari K."/>
            <person name="Katinka M."/>
            <person name="Kloareg B."/>
            <person name="Kowalczyk N."/>
            <person name="Labadie K."/>
            <person name="Leblanc C."/>
            <person name="Lopez P.J."/>
            <person name="McLachlan D.H."/>
            <person name="Meslet-Cladiere L."/>
            <person name="Moustafa A."/>
            <person name="Nehr Z."/>
            <person name="Nyvall Collen P."/>
            <person name="Panaud O."/>
            <person name="Partensky F."/>
            <person name="Poulain J."/>
            <person name="Rensing S.A."/>
            <person name="Rousvoal S."/>
            <person name="Samson G."/>
            <person name="Symeonidi A."/>
            <person name="Weissenbach J."/>
            <person name="Zambounis A."/>
            <person name="Wincker P."/>
            <person name="Boyen C."/>
        </authorList>
    </citation>
    <scope>NUCLEOTIDE SEQUENCE [LARGE SCALE GENOMIC DNA]</scope>
    <source>
        <strain evidence="6">cv. Stackhouse</strain>
    </source>
</reference>
<dbReference type="GeneID" id="17323629"/>
<proteinExistence type="inferred from homology"/>
<evidence type="ECO:0000256" key="1">
    <source>
        <dbReference type="ARBA" id="ARBA00010928"/>
    </source>
</evidence>
<dbReference type="PANTHER" id="PTHR42840:SF3">
    <property type="entry name" value="BINDING ROSSMANN FOLD OXIDOREDUCTASE, PUTATIVE (AFU_ORTHOLOGUE AFUA_2G10240)-RELATED"/>
    <property type="match status" value="1"/>
</dbReference>
<dbReference type="STRING" id="2769.R7QC41"/>
<dbReference type="RefSeq" id="XP_005715886.1">
    <property type="nucleotide sequence ID" value="XM_005715829.1"/>
</dbReference>
<dbReference type="Pfam" id="PF22725">
    <property type="entry name" value="GFO_IDH_MocA_C3"/>
    <property type="match status" value="1"/>
</dbReference>
<dbReference type="InterPro" id="IPR036291">
    <property type="entry name" value="NAD(P)-bd_dom_sf"/>
</dbReference>
<evidence type="ECO:0000259" key="3">
    <source>
        <dbReference type="Pfam" id="PF01408"/>
    </source>
</evidence>
<dbReference type="InterPro" id="IPR030827">
    <property type="entry name" value="Myo_inos_IolG"/>
</dbReference>
<dbReference type="Proteomes" id="UP000012073">
    <property type="component" value="Unassembled WGS sequence"/>
</dbReference>
<dbReference type="NCBIfam" id="TIGR04380">
    <property type="entry name" value="myo_inos_iolG"/>
    <property type="match status" value="1"/>
</dbReference>
<feature type="domain" description="GFO/IDH/MocA-like oxidoreductase" evidence="4">
    <location>
        <begin position="150"/>
        <end position="270"/>
    </location>
</feature>
<feature type="domain" description="Gfo/Idh/MocA-like oxidoreductase N-terminal" evidence="3">
    <location>
        <begin position="23"/>
        <end position="142"/>
    </location>
</feature>
<dbReference type="GO" id="GO:0000166">
    <property type="term" value="F:nucleotide binding"/>
    <property type="evidence" value="ECO:0007669"/>
    <property type="project" value="InterPro"/>
</dbReference>
<organism evidence="5 6">
    <name type="scientific">Chondrus crispus</name>
    <name type="common">Carrageen Irish moss</name>
    <name type="synonym">Polymorpha crispa</name>
    <dbReference type="NCBI Taxonomy" id="2769"/>
    <lineage>
        <taxon>Eukaryota</taxon>
        <taxon>Rhodophyta</taxon>
        <taxon>Florideophyceae</taxon>
        <taxon>Rhodymeniophycidae</taxon>
        <taxon>Gigartinales</taxon>
        <taxon>Gigartinaceae</taxon>
        <taxon>Chondrus</taxon>
    </lineage>
</organism>
<accession>R7QC41</accession>
<dbReference type="InterPro" id="IPR000683">
    <property type="entry name" value="Gfo/Idh/MocA-like_OxRdtase_N"/>
</dbReference>
<dbReference type="EMBL" id="HG001759">
    <property type="protein sequence ID" value="CDF36067.1"/>
    <property type="molecule type" value="Genomic_DNA"/>
</dbReference>
<dbReference type="OMA" id="FLERYMQ"/>
<dbReference type="KEGG" id="ccp:CHC_T00009290001"/>
<dbReference type="SUPFAM" id="SSF55347">
    <property type="entry name" value="Glyceraldehyde-3-phosphate dehydrogenase-like, C-terminal domain"/>
    <property type="match status" value="1"/>
</dbReference>
<dbReference type="Gene3D" id="3.30.360.10">
    <property type="entry name" value="Dihydrodipicolinate Reductase, domain 2"/>
    <property type="match status" value="1"/>
</dbReference>
<dbReference type="Gene3D" id="3.40.50.720">
    <property type="entry name" value="NAD(P)-binding Rossmann-like Domain"/>
    <property type="match status" value="1"/>
</dbReference>
<dbReference type="SUPFAM" id="SSF51735">
    <property type="entry name" value="NAD(P)-binding Rossmann-fold domains"/>
    <property type="match status" value="1"/>
</dbReference>
<dbReference type="InterPro" id="IPR055170">
    <property type="entry name" value="GFO_IDH_MocA-like_dom"/>
</dbReference>
<comment type="similarity">
    <text evidence="1">Belongs to the Gfo/Idh/MocA family.</text>
</comment>
<dbReference type="OrthoDB" id="64915at2759"/>
<dbReference type="PANTHER" id="PTHR42840">
    <property type="entry name" value="NAD(P)-BINDING ROSSMANN-FOLD SUPERFAMILY PROTEIN-RELATED"/>
    <property type="match status" value="1"/>
</dbReference>
<evidence type="ECO:0000259" key="4">
    <source>
        <dbReference type="Pfam" id="PF22725"/>
    </source>
</evidence>
<sequence>MSVQEVPKESLKAVIPDETERRLNIGIIGAGRIGQVHADNITFRLRNANLVGVSSGSRKLAERCSLAHGCEPYYDYHTLIENPAVDAVCICSASNQHTDQIIAAARAGKHIFCEKPIDTNLEVIDKALVEVRKAGVKLQVGFNRRFDQNYRRVRDAIIAGEIGSPQILHIISRDPAPPPLEYVKNSGGIWMDCAIHDMDMSRFLIGSEVEEVYVLGAVNLDPAIKQYGDVDTSIVTLRFSNGVIGSIDNSRQAVYGYDQRCEVLGSGGSIHINNNYQNSAVISNSSAVKRDLPLNFFMDRYTDSFIVELNEFCDSVLNDKPVPCTGLDGRAPVVIALAAKKSYQESRPVRLTEVDLPLPESLVGWDGQ</sequence>
<dbReference type="AlphaFoldDB" id="R7QC41"/>
<protein>
    <submittedName>
        <fullName evidence="5">Myo-inositol dehydrogenase</fullName>
    </submittedName>
</protein>
<evidence type="ECO:0000313" key="6">
    <source>
        <dbReference type="Proteomes" id="UP000012073"/>
    </source>
</evidence>
<dbReference type="Pfam" id="PF01408">
    <property type="entry name" value="GFO_IDH_MocA"/>
    <property type="match status" value="1"/>
</dbReference>
<evidence type="ECO:0000256" key="2">
    <source>
        <dbReference type="ARBA" id="ARBA00023002"/>
    </source>
</evidence>
<keyword evidence="6" id="KW-1185">Reference proteome</keyword>
<dbReference type="Gramene" id="CDF36067">
    <property type="protein sequence ID" value="CDF36067"/>
    <property type="gene ID" value="CHC_T00009290001"/>
</dbReference>
<dbReference type="GO" id="GO:0016491">
    <property type="term" value="F:oxidoreductase activity"/>
    <property type="evidence" value="ECO:0007669"/>
    <property type="project" value="UniProtKB-KW"/>
</dbReference>
<gene>
    <name evidence="5" type="ORF">CHC_T00009290001</name>
</gene>
<name>R7QC41_CHOCR</name>